<evidence type="ECO:0000313" key="1">
    <source>
        <dbReference type="EMBL" id="AGO15501.1"/>
    </source>
</evidence>
<protein>
    <submittedName>
        <fullName evidence="1">Uncharacterized protein</fullName>
    </submittedName>
</protein>
<dbReference type="EMBL" id="CP005384">
    <property type="protein sequence ID" value="AGO15501.1"/>
    <property type="molecule type" value="Genomic_DNA"/>
</dbReference>
<sequence>MQEKMKCYAVSYSFGGKKWATEVYANSFEEAQEKVKAMSQATVDGEIHLSVYIPENPLSKIARLMRRLLQKGG</sequence>
<organism evidence="1 3">
    <name type="scientific">Glaesserella parasuis ZJ0906</name>
    <dbReference type="NCBI Taxonomy" id="1322346"/>
    <lineage>
        <taxon>Bacteria</taxon>
        <taxon>Pseudomonadati</taxon>
        <taxon>Pseudomonadota</taxon>
        <taxon>Gammaproteobacteria</taxon>
        <taxon>Pasteurellales</taxon>
        <taxon>Pasteurellaceae</taxon>
        <taxon>Glaesserella</taxon>
    </lineage>
</organism>
<name>A0A806J9N8_GLAPU</name>
<dbReference type="KEGG" id="hpaz:K756_04225"/>
<evidence type="ECO:0000313" key="3">
    <source>
        <dbReference type="Proteomes" id="UP000014672"/>
    </source>
</evidence>
<proteinExistence type="predicted"/>
<dbReference type="KEGG" id="hpaz:K756_01125"/>
<dbReference type="EMBL" id="CP005384">
    <property type="protein sequence ID" value="AGO16058.1"/>
    <property type="molecule type" value="Genomic_DNA"/>
</dbReference>
<evidence type="ECO:0000313" key="2">
    <source>
        <dbReference type="EMBL" id="AGO16058.1"/>
    </source>
</evidence>
<dbReference type="Proteomes" id="UP000014672">
    <property type="component" value="Chromosome"/>
</dbReference>
<accession>A0A806J9N8</accession>
<gene>
    <name evidence="1" type="ORF">K756_01125</name>
    <name evidence="2" type="ORF">K756_04225</name>
</gene>
<reference evidence="1 3" key="1">
    <citation type="journal article" date="2013" name="PLoS ONE">
        <title>Complete Genome Analysis of a Haemophilus parasuis Serovar 12 Strain from China.</title>
        <authorList>
            <person name="Li Y."/>
            <person name="Kwok A.H."/>
            <person name="Jiang J."/>
            <person name="Zou Y."/>
            <person name="Zheng F."/>
            <person name="Chen P."/>
            <person name="Hou C."/>
            <person name="Leung F.C."/>
            <person name="Jiang P."/>
        </authorList>
    </citation>
    <scope>NUCLEOTIDE SEQUENCE [LARGE SCALE GENOMIC DNA]</scope>
    <source>
        <strain evidence="1 3">ZJ0906</strain>
    </source>
</reference>
<dbReference type="AlphaFoldDB" id="A0A806J9N8"/>